<feature type="compositionally biased region" description="Low complexity" evidence="1">
    <location>
        <begin position="237"/>
        <end position="260"/>
    </location>
</feature>
<evidence type="ECO:0000256" key="2">
    <source>
        <dbReference type="SAM" id="Phobius"/>
    </source>
</evidence>
<evidence type="ECO:0000313" key="4">
    <source>
        <dbReference type="Proteomes" id="UP001176521"/>
    </source>
</evidence>
<feature type="transmembrane region" description="Helical" evidence="2">
    <location>
        <begin position="107"/>
        <end position="128"/>
    </location>
</feature>
<organism evidence="3 4">
    <name type="scientific">Tilletia horrida</name>
    <dbReference type="NCBI Taxonomy" id="155126"/>
    <lineage>
        <taxon>Eukaryota</taxon>
        <taxon>Fungi</taxon>
        <taxon>Dikarya</taxon>
        <taxon>Basidiomycota</taxon>
        <taxon>Ustilaginomycotina</taxon>
        <taxon>Exobasidiomycetes</taxon>
        <taxon>Tilletiales</taxon>
        <taxon>Tilletiaceae</taxon>
        <taxon>Tilletia</taxon>
    </lineage>
</organism>
<keyword evidence="2" id="KW-0472">Membrane</keyword>
<evidence type="ECO:0000313" key="3">
    <source>
        <dbReference type="EMBL" id="KAK0537946.1"/>
    </source>
</evidence>
<accession>A0AAN6GGD1</accession>
<keyword evidence="2" id="KW-0812">Transmembrane</keyword>
<gene>
    <name evidence="3" type="ORF">OC842_001453</name>
</gene>
<sequence length="260" mass="27867">MGHSHRRYFCCCIPTRIAVLILSALTLAGCIVNGWAIGNTLRSFDSSSNSSSSNGTGRGETWYSLPTGSKAILIADAVVVGLLGLSAIAGLVGALIRNRRLVGLYSFALWILFVAGLVLGSLAIWVGYRDKAAWVQACIDNSSGVDLEDMCAKAWKPALIITIIVFAVIKLIQAYLCVIVTRYKHQLDAEHTERAHFQNSNNYAAAPFGVVGNRSAGGAYVPVVDVEKNGGAGGHTHAYSHSQSSYPQQQPYGTPQYHHS</sequence>
<evidence type="ECO:0000256" key="1">
    <source>
        <dbReference type="SAM" id="MobiDB-lite"/>
    </source>
</evidence>
<feature type="transmembrane region" description="Helical" evidence="2">
    <location>
        <begin position="71"/>
        <end position="95"/>
    </location>
</feature>
<feature type="transmembrane region" description="Helical" evidence="2">
    <location>
        <begin position="12"/>
        <end position="37"/>
    </location>
</feature>
<dbReference type="EMBL" id="JAPDMQ010000052">
    <property type="protein sequence ID" value="KAK0537946.1"/>
    <property type="molecule type" value="Genomic_DNA"/>
</dbReference>
<proteinExistence type="predicted"/>
<dbReference type="AlphaFoldDB" id="A0AAN6GGD1"/>
<feature type="region of interest" description="Disordered" evidence="1">
    <location>
        <begin position="232"/>
        <end position="260"/>
    </location>
</feature>
<keyword evidence="2" id="KW-1133">Transmembrane helix</keyword>
<feature type="transmembrane region" description="Helical" evidence="2">
    <location>
        <begin position="158"/>
        <end position="180"/>
    </location>
</feature>
<keyword evidence="4" id="KW-1185">Reference proteome</keyword>
<name>A0AAN6GGD1_9BASI</name>
<reference evidence="3" key="1">
    <citation type="journal article" date="2023" name="PhytoFront">
        <title>Draft Genome Resources of Seven Strains of Tilletia horrida, Causal Agent of Kernel Smut of Rice.</title>
        <authorList>
            <person name="Khanal S."/>
            <person name="Antony Babu S."/>
            <person name="Zhou X.G."/>
        </authorList>
    </citation>
    <scope>NUCLEOTIDE SEQUENCE</scope>
    <source>
        <strain evidence="3">TX3</strain>
    </source>
</reference>
<comment type="caution">
    <text evidence="3">The sequence shown here is derived from an EMBL/GenBank/DDBJ whole genome shotgun (WGS) entry which is preliminary data.</text>
</comment>
<protein>
    <submittedName>
        <fullName evidence="3">Uncharacterized protein</fullName>
    </submittedName>
</protein>
<dbReference type="Proteomes" id="UP001176521">
    <property type="component" value="Unassembled WGS sequence"/>
</dbReference>
<dbReference type="PROSITE" id="PS51257">
    <property type="entry name" value="PROKAR_LIPOPROTEIN"/>
    <property type="match status" value="1"/>
</dbReference>